<keyword evidence="3" id="KW-0812">Transmembrane</keyword>
<evidence type="ECO:0000313" key="6">
    <source>
        <dbReference type="EMBL" id="TEB10963.1"/>
    </source>
</evidence>
<proteinExistence type="predicted"/>
<evidence type="ECO:0000256" key="3">
    <source>
        <dbReference type="SAM" id="Phobius"/>
    </source>
</evidence>
<dbReference type="OrthoDB" id="9811754at2"/>
<sequence>MEAKQEAVQENKAGNKKLMMVLILIAGILTILGVTAYYWYMSSHYVRSDDARVDAAMVSVSPQMAGRIAEIYVSEGDTVSQGALIARQMDLTLASGTNLDMAVIKSPVSGTVIRKIGNVGETGIAGQPIVYVSDLSSVYITANVKETELAKVKPGQLVDFTIDAFPKVKFSGQVSSIVNATTSSFSLLGSSNTGGNYTKVVQRIPVKITINNLQGCVLMPGMNAYVKIHIK</sequence>
<feature type="domain" description="YknX-like beta-barrel" evidence="5">
    <location>
        <begin position="140"/>
        <end position="228"/>
    </location>
</feature>
<protein>
    <submittedName>
        <fullName evidence="6">Putative multidrug resistance protein EmrK</fullName>
    </submittedName>
</protein>
<feature type="domain" description="Multidrug resistance protein MdtA-like barrel-sandwich hybrid" evidence="4">
    <location>
        <begin position="57"/>
        <end position="130"/>
    </location>
</feature>
<comment type="subcellular location">
    <subcellularLocation>
        <location evidence="1">Cell envelope</location>
    </subcellularLocation>
</comment>
<evidence type="ECO:0000256" key="1">
    <source>
        <dbReference type="ARBA" id="ARBA00004196"/>
    </source>
</evidence>
<keyword evidence="3" id="KW-1133">Transmembrane helix</keyword>
<name>A0A4Y7RQ42_9FIRM</name>
<dbReference type="RefSeq" id="WP_134213820.1">
    <property type="nucleotide sequence ID" value="NZ_QFFZ01000019.1"/>
</dbReference>
<evidence type="ECO:0000313" key="7">
    <source>
        <dbReference type="Proteomes" id="UP000297597"/>
    </source>
</evidence>
<dbReference type="Gene3D" id="2.40.30.170">
    <property type="match status" value="1"/>
</dbReference>
<feature type="transmembrane region" description="Helical" evidence="3">
    <location>
        <begin position="21"/>
        <end position="40"/>
    </location>
</feature>
<keyword evidence="3" id="KW-0472">Membrane</keyword>
<keyword evidence="7" id="KW-1185">Reference proteome</keyword>
<dbReference type="AlphaFoldDB" id="A0A4Y7RQ42"/>
<dbReference type="InterPro" id="IPR058636">
    <property type="entry name" value="Beta-barrel_YknX"/>
</dbReference>
<reference evidence="6 7" key="1">
    <citation type="journal article" date="2018" name="Environ. Microbiol.">
        <title>Novel energy conservation strategies and behaviour of Pelotomaculum schinkii driving syntrophic propionate catabolism.</title>
        <authorList>
            <person name="Hidalgo-Ahumada C.A.P."/>
            <person name="Nobu M.K."/>
            <person name="Narihiro T."/>
            <person name="Tamaki H."/>
            <person name="Liu W.T."/>
            <person name="Kamagata Y."/>
            <person name="Stams A.J.M."/>
            <person name="Imachi H."/>
            <person name="Sousa D.Z."/>
        </authorList>
    </citation>
    <scope>NUCLEOTIDE SEQUENCE [LARGE SCALE GENOMIC DNA]</scope>
    <source>
        <strain evidence="6 7">MGP</strain>
    </source>
</reference>
<dbReference type="Proteomes" id="UP000297597">
    <property type="component" value="Unassembled WGS sequence"/>
</dbReference>
<organism evidence="6 7">
    <name type="scientific">Pelotomaculum propionicicum</name>
    <dbReference type="NCBI Taxonomy" id="258475"/>
    <lineage>
        <taxon>Bacteria</taxon>
        <taxon>Bacillati</taxon>
        <taxon>Bacillota</taxon>
        <taxon>Clostridia</taxon>
        <taxon>Eubacteriales</taxon>
        <taxon>Desulfotomaculaceae</taxon>
        <taxon>Pelotomaculum</taxon>
    </lineage>
</organism>
<comment type="caution">
    <text evidence="6">The sequence shown here is derived from an EMBL/GenBank/DDBJ whole genome shotgun (WGS) entry which is preliminary data.</text>
</comment>
<dbReference type="Gene3D" id="2.40.50.100">
    <property type="match status" value="1"/>
</dbReference>
<dbReference type="GO" id="GO:0055085">
    <property type="term" value="P:transmembrane transport"/>
    <property type="evidence" value="ECO:0007669"/>
    <property type="project" value="InterPro"/>
</dbReference>
<dbReference type="InterPro" id="IPR058625">
    <property type="entry name" value="MdtA-like_BSH"/>
</dbReference>
<dbReference type="Pfam" id="PF25917">
    <property type="entry name" value="BSH_RND"/>
    <property type="match status" value="1"/>
</dbReference>
<dbReference type="EMBL" id="QFFZ01000019">
    <property type="protein sequence ID" value="TEB10963.1"/>
    <property type="molecule type" value="Genomic_DNA"/>
</dbReference>
<dbReference type="PANTHER" id="PTHR32347">
    <property type="entry name" value="EFFLUX SYSTEM COMPONENT YKNX-RELATED"/>
    <property type="match status" value="1"/>
</dbReference>
<dbReference type="GO" id="GO:0030313">
    <property type="term" value="C:cell envelope"/>
    <property type="evidence" value="ECO:0007669"/>
    <property type="project" value="UniProtKB-SubCell"/>
</dbReference>
<evidence type="ECO:0000256" key="2">
    <source>
        <dbReference type="ARBA" id="ARBA00023054"/>
    </source>
</evidence>
<evidence type="ECO:0000259" key="5">
    <source>
        <dbReference type="Pfam" id="PF25990"/>
    </source>
</evidence>
<accession>A0A4Y7RQ42</accession>
<dbReference type="Pfam" id="PF25990">
    <property type="entry name" value="Beta-barrel_YknX"/>
    <property type="match status" value="1"/>
</dbReference>
<dbReference type="SUPFAM" id="SSF111369">
    <property type="entry name" value="HlyD-like secretion proteins"/>
    <property type="match status" value="1"/>
</dbReference>
<dbReference type="PANTHER" id="PTHR32347:SF14">
    <property type="entry name" value="EFFLUX SYSTEM COMPONENT YKNX-RELATED"/>
    <property type="match status" value="1"/>
</dbReference>
<evidence type="ECO:0000259" key="4">
    <source>
        <dbReference type="Pfam" id="PF25917"/>
    </source>
</evidence>
<keyword evidence="2" id="KW-0175">Coiled coil</keyword>
<gene>
    <name evidence="6" type="primary">emrK_2</name>
    <name evidence="6" type="ORF">Pmgp_01979</name>
</gene>
<dbReference type="InterPro" id="IPR050465">
    <property type="entry name" value="UPF0194_transport"/>
</dbReference>